<keyword evidence="2" id="KW-1185">Reference proteome</keyword>
<accession>A0A0N5A3A1</accession>
<organism evidence="2 3">
    <name type="scientific">Parastrongyloides trichosuri</name>
    <name type="common">Possum-specific nematode worm</name>
    <dbReference type="NCBI Taxonomy" id="131310"/>
    <lineage>
        <taxon>Eukaryota</taxon>
        <taxon>Metazoa</taxon>
        <taxon>Ecdysozoa</taxon>
        <taxon>Nematoda</taxon>
        <taxon>Chromadorea</taxon>
        <taxon>Rhabditida</taxon>
        <taxon>Tylenchina</taxon>
        <taxon>Panagrolaimomorpha</taxon>
        <taxon>Strongyloidoidea</taxon>
        <taxon>Strongyloididae</taxon>
        <taxon>Parastrongyloides</taxon>
    </lineage>
</organism>
<dbReference type="WBParaSite" id="PTRK_0001610800.1">
    <property type="protein sequence ID" value="PTRK_0001610800.1"/>
    <property type="gene ID" value="PTRK_0001610800"/>
</dbReference>
<dbReference type="Proteomes" id="UP000038045">
    <property type="component" value="Unplaced"/>
</dbReference>
<feature type="region of interest" description="Disordered" evidence="1">
    <location>
        <begin position="66"/>
        <end position="152"/>
    </location>
</feature>
<evidence type="ECO:0000313" key="3">
    <source>
        <dbReference type="WBParaSite" id="PTRK_0001610800.1"/>
    </source>
</evidence>
<name>A0A0N5A3A1_PARTI</name>
<evidence type="ECO:0000256" key="1">
    <source>
        <dbReference type="SAM" id="MobiDB-lite"/>
    </source>
</evidence>
<proteinExistence type="predicted"/>
<dbReference type="AlphaFoldDB" id="A0A0N5A3A1"/>
<protein>
    <submittedName>
        <fullName evidence="3">Uncharacterized protein</fullName>
    </submittedName>
</protein>
<sequence length="152" mass="18404">MIFNFIVKYLFYLIFLYNIICKVIVPNTNYDHKELNIRDNEEGIQSKDSFELNEYVVRMENETPSSFLKRVKRKNKKKRKSKRKSNSKKLKKGNRKKKNKKRRTRKNKRKKNKKNENKNNANNNNQEEEDYYGGEASYGGNYDYGDYYDDNN</sequence>
<reference evidence="3" key="1">
    <citation type="submission" date="2017-02" db="UniProtKB">
        <authorList>
            <consortium name="WormBaseParasite"/>
        </authorList>
    </citation>
    <scope>IDENTIFICATION</scope>
</reference>
<feature type="compositionally biased region" description="Basic residues" evidence="1">
    <location>
        <begin position="69"/>
        <end position="113"/>
    </location>
</feature>
<evidence type="ECO:0000313" key="2">
    <source>
        <dbReference type="Proteomes" id="UP000038045"/>
    </source>
</evidence>